<dbReference type="Pfam" id="PF00088">
    <property type="entry name" value="Trefoil"/>
    <property type="match status" value="1"/>
</dbReference>
<evidence type="ECO:0000256" key="10">
    <source>
        <dbReference type="SAM" id="MobiDB-lite"/>
    </source>
</evidence>
<dbReference type="PROSITE" id="PS00025">
    <property type="entry name" value="P_TREFOIL_1"/>
    <property type="match status" value="1"/>
</dbReference>
<dbReference type="Gene3D" id="2.60.40.1180">
    <property type="entry name" value="Golgi alpha-mannosidase II"/>
    <property type="match status" value="2"/>
</dbReference>
<dbReference type="InterPro" id="IPR017957">
    <property type="entry name" value="P_trefoil_CS"/>
</dbReference>
<dbReference type="Pfam" id="PF13802">
    <property type="entry name" value="Gal_mutarotas_2"/>
    <property type="match status" value="1"/>
</dbReference>
<protein>
    <recommendedName>
        <fullName evidence="12">P-type domain-containing protein</fullName>
    </recommendedName>
</protein>
<dbReference type="InterPro" id="IPR030458">
    <property type="entry name" value="Glyco_hydro_31_AS"/>
</dbReference>
<evidence type="ECO:0000256" key="5">
    <source>
        <dbReference type="ARBA" id="ARBA00023157"/>
    </source>
</evidence>
<dbReference type="InterPro" id="IPR000322">
    <property type="entry name" value="Glyco_hydro_31_TIM"/>
</dbReference>
<keyword evidence="3 9" id="KW-0378">Hydrolase</keyword>
<dbReference type="GO" id="GO:0005975">
    <property type="term" value="P:carbohydrate metabolic process"/>
    <property type="evidence" value="ECO:0007669"/>
    <property type="project" value="InterPro"/>
</dbReference>
<dbReference type="PROSITE" id="PS51448">
    <property type="entry name" value="P_TREFOIL_2"/>
    <property type="match status" value="1"/>
</dbReference>
<dbReference type="Gene3D" id="2.60.40.1760">
    <property type="entry name" value="glycosyl hydrolase (family 31)"/>
    <property type="match status" value="1"/>
</dbReference>
<dbReference type="SMART" id="SM00018">
    <property type="entry name" value="PD"/>
    <property type="match status" value="1"/>
</dbReference>
<dbReference type="OrthoDB" id="5839090at2759"/>
<keyword evidence="4 11" id="KW-0472">Membrane</keyword>
<dbReference type="STRING" id="947166.A0A1D1VXK3"/>
<gene>
    <name evidence="13" type="primary">RvY_16194-1</name>
    <name evidence="13" type="synonym">RvY_16194.1</name>
    <name evidence="13" type="ORF">RvY_16194</name>
</gene>
<dbReference type="EMBL" id="BDGG01000013">
    <property type="protein sequence ID" value="GAV06167.1"/>
    <property type="molecule type" value="Genomic_DNA"/>
</dbReference>
<comment type="subcellular location">
    <subcellularLocation>
        <location evidence="1">Endomembrane system</location>
    </subcellularLocation>
</comment>
<reference evidence="13 14" key="1">
    <citation type="journal article" date="2016" name="Nat. Commun.">
        <title>Extremotolerant tardigrade genome and improved radiotolerance of human cultured cells by tardigrade-unique protein.</title>
        <authorList>
            <person name="Hashimoto T."/>
            <person name="Horikawa D.D."/>
            <person name="Saito Y."/>
            <person name="Kuwahara H."/>
            <person name="Kozuka-Hata H."/>
            <person name="Shin-I T."/>
            <person name="Minakuchi Y."/>
            <person name="Ohishi K."/>
            <person name="Motoyama A."/>
            <person name="Aizu T."/>
            <person name="Enomoto A."/>
            <person name="Kondo K."/>
            <person name="Tanaka S."/>
            <person name="Hara Y."/>
            <person name="Koshikawa S."/>
            <person name="Sagara H."/>
            <person name="Miura T."/>
            <person name="Yokobori S."/>
            <person name="Miyagawa K."/>
            <person name="Suzuki Y."/>
            <person name="Kubo T."/>
            <person name="Oyama M."/>
            <person name="Kohara Y."/>
            <person name="Fujiyama A."/>
            <person name="Arakawa K."/>
            <person name="Katayama T."/>
            <person name="Toyoda A."/>
            <person name="Kunieda T."/>
        </authorList>
    </citation>
    <scope>NUCLEOTIDE SEQUENCE [LARGE SCALE GENOMIC DNA]</scope>
    <source>
        <strain evidence="13 14">YOKOZUNA-1</strain>
    </source>
</reference>
<dbReference type="Gene3D" id="4.10.110.10">
    <property type="entry name" value="Spasmolytic Protein, domain 1"/>
    <property type="match status" value="1"/>
</dbReference>
<proteinExistence type="inferred from homology"/>
<evidence type="ECO:0000313" key="14">
    <source>
        <dbReference type="Proteomes" id="UP000186922"/>
    </source>
</evidence>
<dbReference type="AlphaFoldDB" id="A0A1D1VXK3"/>
<name>A0A1D1VXK3_RAMVA</name>
<evidence type="ECO:0000256" key="1">
    <source>
        <dbReference type="ARBA" id="ARBA00004308"/>
    </source>
</evidence>
<dbReference type="CDD" id="cd00111">
    <property type="entry name" value="Trefoil"/>
    <property type="match status" value="1"/>
</dbReference>
<dbReference type="InterPro" id="IPR048395">
    <property type="entry name" value="Glyco_hydro_31_C"/>
</dbReference>
<dbReference type="CDD" id="cd06602">
    <property type="entry name" value="GH31_MGAM_SI_GAA"/>
    <property type="match status" value="1"/>
</dbReference>
<dbReference type="PANTHER" id="PTHR22762">
    <property type="entry name" value="ALPHA-GLUCOSIDASE"/>
    <property type="match status" value="1"/>
</dbReference>
<feature type="compositionally biased region" description="Basic and acidic residues" evidence="10">
    <location>
        <begin position="147"/>
        <end position="167"/>
    </location>
</feature>
<dbReference type="InterPro" id="IPR013780">
    <property type="entry name" value="Glyco_hydro_b"/>
</dbReference>
<dbReference type="Pfam" id="PF01055">
    <property type="entry name" value="Glyco_hydro_31_2nd"/>
    <property type="match status" value="1"/>
</dbReference>
<dbReference type="InterPro" id="IPR011013">
    <property type="entry name" value="Gal_mutarotase_sf_dom"/>
</dbReference>
<feature type="compositionally biased region" description="Acidic residues" evidence="10">
    <location>
        <begin position="168"/>
        <end position="183"/>
    </location>
</feature>
<dbReference type="SUPFAM" id="SSF51445">
    <property type="entry name" value="(Trans)glycosidases"/>
    <property type="match status" value="1"/>
</dbReference>
<keyword evidence="14" id="KW-1185">Reference proteome</keyword>
<dbReference type="Pfam" id="PF21365">
    <property type="entry name" value="Glyco_hydro_31_3rd"/>
    <property type="match status" value="1"/>
</dbReference>
<evidence type="ECO:0000256" key="9">
    <source>
        <dbReference type="RuleBase" id="RU361185"/>
    </source>
</evidence>
<comment type="similarity">
    <text evidence="2 9">Belongs to the glycosyl hydrolase 31 family.</text>
</comment>
<evidence type="ECO:0000256" key="3">
    <source>
        <dbReference type="ARBA" id="ARBA00022801"/>
    </source>
</evidence>
<feature type="transmembrane region" description="Helical" evidence="11">
    <location>
        <begin position="47"/>
        <end position="67"/>
    </location>
</feature>
<feature type="region of interest" description="Disordered" evidence="10">
    <location>
        <begin position="147"/>
        <end position="185"/>
    </location>
</feature>
<comment type="caution">
    <text evidence="13">The sequence shown here is derived from an EMBL/GenBank/DDBJ whole genome shotgun (WGS) entry which is preliminary data.</text>
</comment>
<dbReference type="InterPro" id="IPR025887">
    <property type="entry name" value="Glyco_hydro_31_N_dom"/>
</dbReference>
<dbReference type="GO" id="GO:0030246">
    <property type="term" value="F:carbohydrate binding"/>
    <property type="evidence" value="ECO:0007669"/>
    <property type="project" value="InterPro"/>
</dbReference>
<evidence type="ECO:0000256" key="7">
    <source>
        <dbReference type="ARBA" id="ARBA00023295"/>
    </source>
</evidence>
<accession>A0A1D1VXK3</accession>
<dbReference type="InterPro" id="IPR000519">
    <property type="entry name" value="P_trefoil_dom"/>
</dbReference>
<dbReference type="PANTHER" id="PTHR22762:SF131">
    <property type="entry name" value="GLYCOSIDE HYDROLASE FAMILY 31 N-TERMINAL DOMAIN-CONTAINING PROTEIN"/>
    <property type="match status" value="1"/>
</dbReference>
<evidence type="ECO:0000256" key="2">
    <source>
        <dbReference type="ARBA" id="ARBA00007806"/>
    </source>
</evidence>
<dbReference type="Gene3D" id="3.20.20.80">
    <property type="entry name" value="Glycosidases"/>
    <property type="match status" value="1"/>
</dbReference>
<evidence type="ECO:0000256" key="8">
    <source>
        <dbReference type="PROSITE-ProRule" id="PRU00779"/>
    </source>
</evidence>
<dbReference type="Proteomes" id="UP000186922">
    <property type="component" value="Unassembled WGS sequence"/>
</dbReference>
<evidence type="ECO:0000313" key="13">
    <source>
        <dbReference type="EMBL" id="GAV06167.1"/>
    </source>
</evidence>
<dbReference type="CDD" id="cd14752">
    <property type="entry name" value="GH31_N"/>
    <property type="match status" value="1"/>
</dbReference>
<dbReference type="GO" id="GO:0012505">
    <property type="term" value="C:endomembrane system"/>
    <property type="evidence" value="ECO:0007669"/>
    <property type="project" value="UniProtKB-SubCell"/>
</dbReference>
<keyword evidence="11" id="KW-1133">Transmembrane helix</keyword>
<keyword evidence="11" id="KW-0812">Transmembrane</keyword>
<comment type="caution">
    <text evidence="8">Lacks conserved residue(s) required for the propagation of feature annotation.</text>
</comment>
<evidence type="ECO:0000259" key="12">
    <source>
        <dbReference type="PROSITE" id="PS51448"/>
    </source>
</evidence>
<dbReference type="InterPro" id="IPR044913">
    <property type="entry name" value="P_trefoil_dom_sf"/>
</dbReference>
<sequence length="1059" mass="118933">MGVLIKTHPIDVDGVDRDTTLLIIPQDDPPKYEAEMEPRLKKRNRSCCVLTVILCLLTILTVHFLILPNSYPSTLFSNLFSDTPSELDVQSPSIFVSVQVVNYETNILSVDSPDDSEVDHPDRSSEDVLVEALLLAMLQEAKESFDAEEAKEKRKEVESKGSRNIKDDVDDDILTPEDNDAAEVESNAVCSTMADDDRFDCLPQGDISEASCMARGCCWNQRSSVQMVNGTVKLGLPACFYPYKYPTYRLENYKETANGFEGTLQRSKDAKDIYPNPINSLRLQVIFDTAQRLHVKITDATKDRYEVPLPVLPGAPFSKPDTTLYDFVVTKEPFSFQVKRKSTGGVLVDTATNTFAFYDQFIQISSLLPSKYIYGLGEHTDAHFLHSVNWKQFTMWTTDIYPNLETPLYGVHPFYFSMEEDGDANGVLLFNSNAMDVILQPTPAITYRTIGGVLDFYFFLGPSPQDVTSQYMELLGKPQMPPYWALGYHLCRWGYGSVENTRKVMERNLAAGIPLDAQWNDIDYMDKNKDFTIDGSKFNGITEFVNEVHAKGLRYVVIVDPGISSAEAPGSYQAYTDGLAMNVFVQNASDQVIEGRVWTGNPQAYPDFTHPNISQYWLKQITDFRKVVPVDGLWIDMNEPSNFVDGSMVGCPKDSSLENPPYLPNIAGKTLNTRTLCMTAKHHAGLHYNLHSTYGIYQAKATQAALLQVFPNKRPFVVSRSTFVGQGQYSAHWTGDESSSWSDLQTSIGDILNFNMFGIPFVGADICGFGDNATEELCLRWHQLGAFYPFSRNHNAVSNRDQDPAAWSPAATEAIRTVLLTRYSLLPYYSTLLFRASISGHTVVRPLFFEFAHDKRTYSIDAQFLIGSSVMLSPVTTPNTTKILAYLPEGRWFDFYSLKKISDKGGEWIELDAPLDKVNVHLREGGIVPMQKPEVTTGKTRQNPIDLVVMLDKTGKACGEVYWDDGEQMDVLQKGDFSLVQFEMKNGKLKSTVVNDKYKDVPAMGSVRVVGLERTVKKVVWNGGEEVDFVFNDHTVMVKVGEMLGKESTVAMEFEMEFF</sequence>
<dbReference type="FunFam" id="2.60.40.1760:FF:000001">
    <property type="entry name" value="Maltase-glucoamylase, intestinal"/>
    <property type="match status" value="1"/>
</dbReference>
<dbReference type="InterPro" id="IPR017853">
    <property type="entry name" value="GH"/>
</dbReference>
<organism evidence="13 14">
    <name type="scientific">Ramazzottius varieornatus</name>
    <name type="common">Water bear</name>
    <name type="synonym">Tardigrade</name>
    <dbReference type="NCBI Taxonomy" id="947166"/>
    <lineage>
        <taxon>Eukaryota</taxon>
        <taxon>Metazoa</taxon>
        <taxon>Ecdysozoa</taxon>
        <taxon>Tardigrada</taxon>
        <taxon>Eutardigrada</taxon>
        <taxon>Parachela</taxon>
        <taxon>Hypsibioidea</taxon>
        <taxon>Ramazzottiidae</taxon>
        <taxon>Ramazzottius</taxon>
    </lineage>
</organism>
<feature type="domain" description="P-type" evidence="12">
    <location>
        <begin position="188"/>
        <end position="243"/>
    </location>
</feature>
<keyword evidence="5" id="KW-1015">Disulfide bond</keyword>
<dbReference type="GO" id="GO:0004558">
    <property type="term" value="F:alpha-1,4-glucosidase activity"/>
    <property type="evidence" value="ECO:0007669"/>
    <property type="project" value="TreeGrafter"/>
</dbReference>
<evidence type="ECO:0000256" key="6">
    <source>
        <dbReference type="ARBA" id="ARBA00023180"/>
    </source>
</evidence>
<dbReference type="SUPFAM" id="SSF74650">
    <property type="entry name" value="Galactose mutarotase-like"/>
    <property type="match status" value="1"/>
</dbReference>
<evidence type="ECO:0000256" key="11">
    <source>
        <dbReference type="SAM" id="Phobius"/>
    </source>
</evidence>
<evidence type="ECO:0000256" key="4">
    <source>
        <dbReference type="ARBA" id="ARBA00023136"/>
    </source>
</evidence>
<dbReference type="SUPFAM" id="SSF51011">
    <property type="entry name" value="Glycosyl hydrolase domain"/>
    <property type="match status" value="1"/>
</dbReference>
<dbReference type="SUPFAM" id="SSF57492">
    <property type="entry name" value="Trefoil"/>
    <property type="match status" value="1"/>
</dbReference>
<keyword evidence="7 9" id="KW-0326">Glycosidase</keyword>
<dbReference type="PROSITE" id="PS00129">
    <property type="entry name" value="GLYCOSYL_HYDROL_F31_1"/>
    <property type="match status" value="1"/>
</dbReference>
<keyword evidence="6" id="KW-0325">Glycoprotein</keyword>